<feature type="transmembrane region" description="Helical" evidence="1">
    <location>
        <begin position="402"/>
        <end position="419"/>
    </location>
</feature>
<dbReference type="AlphaFoldDB" id="A0A8T2R1A3"/>
<proteinExistence type="predicted"/>
<organism evidence="3 4">
    <name type="scientific">Ceratopteris richardii</name>
    <name type="common">Triangle waterfern</name>
    <dbReference type="NCBI Taxonomy" id="49495"/>
    <lineage>
        <taxon>Eukaryota</taxon>
        <taxon>Viridiplantae</taxon>
        <taxon>Streptophyta</taxon>
        <taxon>Embryophyta</taxon>
        <taxon>Tracheophyta</taxon>
        <taxon>Polypodiopsida</taxon>
        <taxon>Polypodiidae</taxon>
        <taxon>Polypodiales</taxon>
        <taxon>Pteridineae</taxon>
        <taxon>Pteridaceae</taxon>
        <taxon>Parkerioideae</taxon>
        <taxon>Ceratopteris</taxon>
    </lineage>
</organism>
<dbReference type="PANTHER" id="PTHR35514">
    <property type="entry name" value="THYLAKOID LUMENAL 15.0 KDA PROTEIN 2, CHLOROPLASTIC"/>
    <property type="match status" value="1"/>
</dbReference>
<feature type="transmembrane region" description="Helical" evidence="1">
    <location>
        <begin position="368"/>
        <end position="390"/>
    </location>
</feature>
<keyword evidence="1" id="KW-1133">Transmembrane helix</keyword>
<sequence length="426" mass="46114">MPVLCLKLFPSSIQSSQVNALSSLKSIENGEYTWNGYRDHGISSALLALRGSGQVSFRPCQSSSAHQARLSNLSLCTLLALGICTANGLWPCKIAFAGTSYLLNDAPASEFTQSMASSSPSATFLQSMSLDSCKDSRWLVGKSWAGSDLLEDHSGHMQTVLSGEDHGRMTEKSKSFPKNLNVSHMFPLSSSESLASEAFLDYAGVLSPSRAASLEKDLTDLEKETGWKIRVVTKSGRAASVSGKDLKELWKPDEKTVVIIEDISSPNILNFNAGKDVLAKLPRQFFLELQSRYGNKFFVEQEGEGEALVSTVGAIRECLHRPEGCKNVPGLTSDLYFLTLATSIAGGCVFGFAARLPPQGRVEASWQWVLYLSPLWLLLFGAFGILPVVGRTGELEPLIKNVVGFAGAAFALYLTPIFGPSPISRR</sequence>
<dbReference type="Proteomes" id="UP000825935">
    <property type="component" value="Chromosome 30"/>
</dbReference>
<evidence type="ECO:0000259" key="2">
    <source>
        <dbReference type="Pfam" id="PF04536"/>
    </source>
</evidence>
<feature type="domain" description="TPM" evidence="2">
    <location>
        <begin position="201"/>
        <end position="299"/>
    </location>
</feature>
<keyword evidence="1" id="KW-0812">Transmembrane</keyword>
<evidence type="ECO:0000313" key="4">
    <source>
        <dbReference type="Proteomes" id="UP000825935"/>
    </source>
</evidence>
<name>A0A8T2R1A3_CERRI</name>
<feature type="transmembrane region" description="Helical" evidence="1">
    <location>
        <begin position="335"/>
        <end position="356"/>
    </location>
</feature>
<dbReference type="Pfam" id="PF04536">
    <property type="entry name" value="TPM_phosphatase"/>
    <property type="match status" value="1"/>
</dbReference>
<evidence type="ECO:0000313" key="3">
    <source>
        <dbReference type="EMBL" id="KAH7289405.1"/>
    </source>
</evidence>
<dbReference type="PANTHER" id="PTHR35514:SF1">
    <property type="entry name" value="THYLAKOID LUMENAL 15.0 KDA PROTEIN 2, CHLOROPLASTIC"/>
    <property type="match status" value="1"/>
</dbReference>
<evidence type="ECO:0000256" key="1">
    <source>
        <dbReference type="SAM" id="Phobius"/>
    </source>
</evidence>
<gene>
    <name evidence="3" type="ORF">KP509_30G000100</name>
</gene>
<reference evidence="3" key="1">
    <citation type="submission" date="2021-08" db="EMBL/GenBank/DDBJ databases">
        <title>WGS assembly of Ceratopteris richardii.</title>
        <authorList>
            <person name="Marchant D.B."/>
            <person name="Chen G."/>
            <person name="Jenkins J."/>
            <person name="Shu S."/>
            <person name="Leebens-Mack J."/>
            <person name="Grimwood J."/>
            <person name="Schmutz J."/>
            <person name="Soltis P."/>
            <person name="Soltis D."/>
            <person name="Chen Z.-H."/>
        </authorList>
    </citation>
    <scope>NUCLEOTIDE SEQUENCE</scope>
    <source>
        <strain evidence="3">Whitten #5841</strain>
        <tissue evidence="3">Leaf</tissue>
    </source>
</reference>
<keyword evidence="4" id="KW-1185">Reference proteome</keyword>
<dbReference type="EMBL" id="CM035435">
    <property type="protein sequence ID" value="KAH7289405.1"/>
    <property type="molecule type" value="Genomic_DNA"/>
</dbReference>
<accession>A0A8T2R1A3</accession>
<dbReference type="OrthoDB" id="417797at2759"/>
<keyword evidence="1" id="KW-0472">Membrane</keyword>
<protein>
    <recommendedName>
        <fullName evidence="2">TPM domain-containing protein</fullName>
    </recommendedName>
</protein>
<comment type="caution">
    <text evidence="3">The sequence shown here is derived from an EMBL/GenBank/DDBJ whole genome shotgun (WGS) entry which is preliminary data.</text>
</comment>
<dbReference type="InterPro" id="IPR007621">
    <property type="entry name" value="TPM_dom"/>
</dbReference>